<organism evidence="1 2">
    <name type="scientific">Aspergillus sergii</name>
    <dbReference type="NCBI Taxonomy" id="1034303"/>
    <lineage>
        <taxon>Eukaryota</taxon>
        <taxon>Fungi</taxon>
        <taxon>Dikarya</taxon>
        <taxon>Ascomycota</taxon>
        <taxon>Pezizomycotina</taxon>
        <taxon>Eurotiomycetes</taxon>
        <taxon>Eurotiomycetidae</taxon>
        <taxon>Eurotiales</taxon>
        <taxon>Aspergillaceae</taxon>
        <taxon>Aspergillus</taxon>
        <taxon>Aspergillus subgen. Circumdati</taxon>
    </lineage>
</organism>
<keyword evidence="2" id="KW-1185">Reference proteome</keyword>
<evidence type="ECO:0000313" key="2">
    <source>
        <dbReference type="Proteomes" id="UP000325945"/>
    </source>
</evidence>
<sequence>MKAVSKKDGYYRTLGNWGIIVIGHWQTKYWFYPDGGRAGTYPSRLDAGLEYCGYIDTWSRDYHLFFTHKFFDEVAGQLGSGNIWEFSGGHNEEYGDTISGMWPSPPESDGGVDENGVYWGRTRRNNRITEYNGVFMETYICCGWCCNSLLFGALELETS</sequence>
<evidence type="ECO:0000313" key="1">
    <source>
        <dbReference type="EMBL" id="KAE8328707.1"/>
    </source>
</evidence>
<accession>A0A5N6X656</accession>
<reference evidence="2" key="1">
    <citation type="submission" date="2019-04" db="EMBL/GenBank/DDBJ databases">
        <title>Friends and foes A comparative genomics studyof 23 Aspergillus species from section Flavi.</title>
        <authorList>
            <consortium name="DOE Joint Genome Institute"/>
            <person name="Kjaerbolling I."/>
            <person name="Vesth T."/>
            <person name="Frisvad J.C."/>
            <person name="Nybo J.L."/>
            <person name="Theobald S."/>
            <person name="Kildgaard S."/>
            <person name="Isbrandt T."/>
            <person name="Kuo A."/>
            <person name="Sato A."/>
            <person name="Lyhne E.K."/>
            <person name="Kogle M.E."/>
            <person name="Wiebenga A."/>
            <person name="Kun R.S."/>
            <person name="Lubbers R.J."/>
            <person name="Makela M.R."/>
            <person name="Barry K."/>
            <person name="Chovatia M."/>
            <person name="Clum A."/>
            <person name="Daum C."/>
            <person name="Haridas S."/>
            <person name="He G."/>
            <person name="LaButti K."/>
            <person name="Lipzen A."/>
            <person name="Mondo S."/>
            <person name="Riley R."/>
            <person name="Salamov A."/>
            <person name="Simmons B.A."/>
            <person name="Magnuson J.K."/>
            <person name="Henrissat B."/>
            <person name="Mortensen U.H."/>
            <person name="Larsen T.O."/>
            <person name="Devries R.P."/>
            <person name="Grigoriev I.V."/>
            <person name="Machida M."/>
            <person name="Baker S.E."/>
            <person name="Andersen M.R."/>
        </authorList>
    </citation>
    <scope>NUCLEOTIDE SEQUENCE [LARGE SCALE GENOMIC DNA]</scope>
    <source>
        <strain evidence="2">CBS 130017</strain>
    </source>
</reference>
<dbReference type="AlphaFoldDB" id="A0A5N6X656"/>
<gene>
    <name evidence="1" type="ORF">BDV39DRAFT_203616</name>
</gene>
<protein>
    <submittedName>
        <fullName evidence="1">Uncharacterized protein</fullName>
    </submittedName>
</protein>
<proteinExistence type="predicted"/>
<name>A0A5N6X656_9EURO</name>
<dbReference type="Proteomes" id="UP000325945">
    <property type="component" value="Unassembled WGS sequence"/>
</dbReference>
<dbReference type="EMBL" id="ML741783">
    <property type="protein sequence ID" value="KAE8328707.1"/>
    <property type="molecule type" value="Genomic_DNA"/>
</dbReference>